<protein>
    <recommendedName>
        <fullName evidence="1">SnoaL-like domain-containing protein</fullName>
    </recommendedName>
</protein>
<evidence type="ECO:0000313" key="2">
    <source>
        <dbReference type="EMBL" id="RGP62926.1"/>
    </source>
</evidence>
<comment type="caution">
    <text evidence="2">The sequence shown here is derived from an EMBL/GenBank/DDBJ whole genome shotgun (WGS) entry which is preliminary data.</text>
</comment>
<evidence type="ECO:0000259" key="1">
    <source>
        <dbReference type="Pfam" id="PF13577"/>
    </source>
</evidence>
<dbReference type="InterPro" id="IPR032710">
    <property type="entry name" value="NTF2-like_dom_sf"/>
</dbReference>
<dbReference type="Pfam" id="PF13577">
    <property type="entry name" value="SnoaL_4"/>
    <property type="match status" value="1"/>
</dbReference>
<sequence>MVRPTVSSEAYAIIQRKKAQYCRFADSQQWEKFDRIMLPNATYSFHNPDGSFITKGDMPFSWSSRDDWIAFFSSENKELQAIHNLGPGEMDQISPHHIKAVWSVIYHVGNKNAESGFHGIGDCIGKF</sequence>
<name>A0A395RS01_FUSSP</name>
<dbReference type="Proteomes" id="UP000266152">
    <property type="component" value="Unassembled WGS sequence"/>
</dbReference>
<dbReference type="Gene3D" id="3.10.450.50">
    <property type="match status" value="1"/>
</dbReference>
<dbReference type="EMBL" id="PXOF01000138">
    <property type="protein sequence ID" value="RGP62926.1"/>
    <property type="molecule type" value="Genomic_DNA"/>
</dbReference>
<gene>
    <name evidence="2" type="ORF">FSPOR_8909</name>
</gene>
<evidence type="ECO:0000313" key="3">
    <source>
        <dbReference type="Proteomes" id="UP000266152"/>
    </source>
</evidence>
<reference evidence="2 3" key="1">
    <citation type="journal article" date="2018" name="PLoS Pathog.">
        <title>Evolution of structural diversity of trichothecenes, a family of toxins produced by plant pathogenic and entomopathogenic fungi.</title>
        <authorList>
            <person name="Proctor R.H."/>
            <person name="McCormick S.P."/>
            <person name="Kim H.S."/>
            <person name="Cardoza R.E."/>
            <person name="Stanley A.M."/>
            <person name="Lindo L."/>
            <person name="Kelly A."/>
            <person name="Brown D.W."/>
            <person name="Lee T."/>
            <person name="Vaughan M.M."/>
            <person name="Alexander N.J."/>
            <person name="Busman M."/>
            <person name="Gutierrez S."/>
        </authorList>
    </citation>
    <scope>NUCLEOTIDE SEQUENCE [LARGE SCALE GENOMIC DNA]</scope>
    <source>
        <strain evidence="2 3">NRRL 3299</strain>
    </source>
</reference>
<proteinExistence type="predicted"/>
<feature type="domain" description="SnoaL-like" evidence="1">
    <location>
        <begin position="8"/>
        <end position="113"/>
    </location>
</feature>
<dbReference type="SUPFAM" id="SSF54427">
    <property type="entry name" value="NTF2-like"/>
    <property type="match status" value="1"/>
</dbReference>
<organism evidence="2 3">
    <name type="scientific">Fusarium sporotrichioides</name>
    <dbReference type="NCBI Taxonomy" id="5514"/>
    <lineage>
        <taxon>Eukaryota</taxon>
        <taxon>Fungi</taxon>
        <taxon>Dikarya</taxon>
        <taxon>Ascomycota</taxon>
        <taxon>Pezizomycotina</taxon>
        <taxon>Sordariomycetes</taxon>
        <taxon>Hypocreomycetidae</taxon>
        <taxon>Hypocreales</taxon>
        <taxon>Nectriaceae</taxon>
        <taxon>Fusarium</taxon>
    </lineage>
</organism>
<dbReference type="InterPro" id="IPR037401">
    <property type="entry name" value="SnoaL-like"/>
</dbReference>
<accession>A0A395RS01</accession>
<keyword evidence="3" id="KW-1185">Reference proteome</keyword>
<dbReference type="AlphaFoldDB" id="A0A395RS01"/>